<gene>
    <name evidence="9" type="ORF">DES52_102237</name>
</gene>
<evidence type="ECO:0000259" key="8">
    <source>
        <dbReference type="Pfam" id="PF03918"/>
    </source>
</evidence>
<dbReference type="RefSeq" id="WP_245900662.1">
    <property type="nucleotide sequence ID" value="NZ_QJSX01000002.1"/>
</dbReference>
<evidence type="ECO:0000256" key="4">
    <source>
        <dbReference type="ARBA" id="ARBA00022729"/>
    </source>
</evidence>
<evidence type="ECO:0000256" key="5">
    <source>
        <dbReference type="ARBA" id="ARBA00022748"/>
    </source>
</evidence>
<evidence type="ECO:0000256" key="2">
    <source>
        <dbReference type="ARBA" id="ARBA00022617"/>
    </source>
</evidence>
<dbReference type="GO" id="GO:0017004">
    <property type="term" value="P:cytochrome complex assembly"/>
    <property type="evidence" value="ECO:0007669"/>
    <property type="project" value="UniProtKB-KW"/>
</dbReference>
<feature type="signal peptide" evidence="7">
    <location>
        <begin position="1"/>
        <end position="18"/>
    </location>
</feature>
<dbReference type="InterPro" id="IPR038297">
    <property type="entry name" value="CcmH/CycL/NrfF/Ccl2_sf"/>
</dbReference>
<accession>A0A318S9H8</accession>
<dbReference type="PANTHER" id="PTHR47870">
    <property type="entry name" value="CYTOCHROME C-TYPE BIOGENESIS PROTEIN CCMH"/>
    <property type="match status" value="1"/>
</dbReference>
<dbReference type="Proteomes" id="UP000248326">
    <property type="component" value="Unassembled WGS sequence"/>
</dbReference>
<name>A0A318S9H8_9DEIO</name>
<keyword evidence="4 7" id="KW-0732">Signal</keyword>
<dbReference type="InterPro" id="IPR005616">
    <property type="entry name" value="CcmH/CycL/Ccl2/NrfF_N"/>
</dbReference>
<keyword evidence="5" id="KW-0201">Cytochrome c-type biogenesis</keyword>
<comment type="similarity">
    <text evidence="1 7">Belongs to the CcmH/CycL/Ccl2/NrfF family.</text>
</comment>
<dbReference type="GO" id="GO:0046872">
    <property type="term" value="F:metal ion binding"/>
    <property type="evidence" value="ECO:0007669"/>
    <property type="project" value="UniProtKB-KW"/>
</dbReference>
<keyword evidence="6 7" id="KW-0408">Iron</keyword>
<comment type="function">
    <text evidence="7">Possible subunit of a heme lyase.</text>
</comment>
<dbReference type="InterPro" id="IPR051263">
    <property type="entry name" value="C-type_cytochrome_biogenesis"/>
</dbReference>
<keyword evidence="3 7" id="KW-0479">Metal-binding</keyword>
<dbReference type="Gene3D" id="1.10.8.640">
    <property type="entry name" value="Cytochrome C biogenesis protein"/>
    <property type="match status" value="1"/>
</dbReference>
<comment type="caution">
    <text evidence="9">The sequence shown here is derived from an EMBL/GenBank/DDBJ whole genome shotgun (WGS) entry which is preliminary data.</text>
</comment>
<evidence type="ECO:0000256" key="1">
    <source>
        <dbReference type="ARBA" id="ARBA00010342"/>
    </source>
</evidence>
<evidence type="ECO:0000256" key="3">
    <source>
        <dbReference type="ARBA" id="ARBA00022723"/>
    </source>
</evidence>
<evidence type="ECO:0000256" key="6">
    <source>
        <dbReference type="ARBA" id="ARBA00023004"/>
    </source>
</evidence>
<dbReference type="PANTHER" id="PTHR47870:SF1">
    <property type="entry name" value="CYTOCHROME C-TYPE BIOGENESIS PROTEIN CCMH"/>
    <property type="match status" value="1"/>
</dbReference>
<keyword evidence="7" id="KW-0472">Membrane</keyword>
<dbReference type="Pfam" id="PF03918">
    <property type="entry name" value="CcmH"/>
    <property type="match status" value="1"/>
</dbReference>
<evidence type="ECO:0000313" key="10">
    <source>
        <dbReference type="Proteomes" id="UP000248326"/>
    </source>
</evidence>
<dbReference type="EMBL" id="QJSX01000002">
    <property type="protein sequence ID" value="PYE55871.1"/>
    <property type="molecule type" value="Genomic_DNA"/>
</dbReference>
<feature type="transmembrane region" description="Helical" evidence="7">
    <location>
        <begin position="97"/>
        <end position="118"/>
    </location>
</feature>
<feature type="domain" description="CcmH/CycL/Ccl2/NrfF N-terminal" evidence="8">
    <location>
        <begin position="10"/>
        <end position="127"/>
    </location>
</feature>
<keyword evidence="10" id="KW-1185">Reference proteome</keyword>
<organism evidence="9 10">
    <name type="scientific">Deinococcus yavapaiensis KR-236</name>
    <dbReference type="NCBI Taxonomy" id="694435"/>
    <lineage>
        <taxon>Bacteria</taxon>
        <taxon>Thermotogati</taxon>
        <taxon>Deinococcota</taxon>
        <taxon>Deinococci</taxon>
        <taxon>Deinococcales</taxon>
        <taxon>Deinococcaceae</taxon>
        <taxon>Deinococcus</taxon>
    </lineage>
</organism>
<evidence type="ECO:0000313" key="9">
    <source>
        <dbReference type="EMBL" id="PYE55871.1"/>
    </source>
</evidence>
<keyword evidence="2 7" id="KW-0349">Heme</keyword>
<protein>
    <recommendedName>
        <fullName evidence="7">Cytochrome c-type biogenesis protein</fullName>
    </recommendedName>
</protein>
<dbReference type="GO" id="GO:0005886">
    <property type="term" value="C:plasma membrane"/>
    <property type="evidence" value="ECO:0007669"/>
    <property type="project" value="TreeGrafter"/>
</dbReference>
<dbReference type="AlphaFoldDB" id="A0A318S9H8"/>
<feature type="chain" id="PRO_5016191829" description="Cytochrome c-type biogenesis protein" evidence="7">
    <location>
        <begin position="19"/>
        <end position="147"/>
    </location>
</feature>
<proteinExistence type="inferred from homology"/>
<keyword evidence="7" id="KW-0812">Transmembrane</keyword>
<reference evidence="9 10" key="1">
    <citation type="submission" date="2018-06" db="EMBL/GenBank/DDBJ databases">
        <title>Genomic Encyclopedia of Type Strains, Phase IV (KMG-IV): sequencing the most valuable type-strain genomes for metagenomic binning, comparative biology and taxonomic classification.</title>
        <authorList>
            <person name="Goeker M."/>
        </authorList>
    </citation>
    <scope>NUCLEOTIDE SEQUENCE [LARGE SCALE GENOMIC DNA]</scope>
    <source>
        <strain evidence="9 10">DSM 18048</strain>
    </source>
</reference>
<dbReference type="CDD" id="cd16378">
    <property type="entry name" value="CcmH_N"/>
    <property type="match status" value="1"/>
</dbReference>
<evidence type="ECO:0000256" key="7">
    <source>
        <dbReference type="RuleBase" id="RU364112"/>
    </source>
</evidence>
<keyword evidence="7" id="KW-1133">Transmembrane helix</keyword>
<sequence length="147" mass="16064">MRRLLTLLVVFALTIAAAQNLTPTQERRAQRIGDNLRCPVCSAVPITHSPSELSQNMMREVRAQIAAGRSDTDIYAYFSSRFGETVLLDPPMRGVNLALWAIPGVALLGGSFLLARYLRGASSAPRGEGVDEALVARVERDLRKDTP</sequence>